<accession>A0ABR3EU33</accession>
<feature type="region of interest" description="Disordered" evidence="2">
    <location>
        <begin position="759"/>
        <end position="782"/>
    </location>
</feature>
<gene>
    <name evidence="3" type="ORF">V5O48_015711</name>
</gene>
<keyword evidence="1" id="KW-0175">Coiled coil</keyword>
<dbReference type="Proteomes" id="UP001465976">
    <property type="component" value="Unassembled WGS sequence"/>
</dbReference>
<feature type="compositionally biased region" description="Low complexity" evidence="2">
    <location>
        <begin position="105"/>
        <end position="129"/>
    </location>
</feature>
<dbReference type="PANTHER" id="PTHR23159">
    <property type="entry name" value="CENTROSOMAL PROTEIN 2"/>
    <property type="match status" value="1"/>
</dbReference>
<evidence type="ECO:0000313" key="4">
    <source>
        <dbReference type="Proteomes" id="UP001465976"/>
    </source>
</evidence>
<feature type="coiled-coil region" evidence="1">
    <location>
        <begin position="188"/>
        <end position="327"/>
    </location>
</feature>
<feature type="region of interest" description="Disordered" evidence="2">
    <location>
        <begin position="80"/>
        <end position="169"/>
    </location>
</feature>
<dbReference type="EMBL" id="JBAHYK010001941">
    <property type="protein sequence ID" value="KAL0566306.1"/>
    <property type="molecule type" value="Genomic_DNA"/>
</dbReference>
<comment type="caution">
    <text evidence="3">The sequence shown here is derived from an EMBL/GenBank/DDBJ whole genome shotgun (WGS) entry which is preliminary data.</text>
</comment>
<feature type="compositionally biased region" description="Low complexity" evidence="2">
    <location>
        <begin position="546"/>
        <end position="578"/>
    </location>
</feature>
<reference evidence="3 4" key="1">
    <citation type="submission" date="2024-02" db="EMBL/GenBank/DDBJ databases">
        <title>A draft genome for the cacao thread blight pathogen Marasmius crinis-equi.</title>
        <authorList>
            <person name="Cohen S.P."/>
            <person name="Baruah I.K."/>
            <person name="Amoako-Attah I."/>
            <person name="Bukari Y."/>
            <person name="Meinhardt L.W."/>
            <person name="Bailey B.A."/>
        </authorList>
    </citation>
    <scope>NUCLEOTIDE SEQUENCE [LARGE SCALE GENOMIC DNA]</scope>
    <source>
        <strain evidence="3 4">GH-76</strain>
    </source>
</reference>
<organism evidence="3 4">
    <name type="scientific">Marasmius crinis-equi</name>
    <dbReference type="NCBI Taxonomy" id="585013"/>
    <lineage>
        <taxon>Eukaryota</taxon>
        <taxon>Fungi</taxon>
        <taxon>Dikarya</taxon>
        <taxon>Basidiomycota</taxon>
        <taxon>Agaricomycotina</taxon>
        <taxon>Agaricomycetes</taxon>
        <taxon>Agaricomycetidae</taxon>
        <taxon>Agaricales</taxon>
        <taxon>Marasmiineae</taxon>
        <taxon>Marasmiaceae</taxon>
        <taxon>Marasmius</taxon>
    </lineage>
</organism>
<feature type="compositionally biased region" description="Polar residues" evidence="2">
    <location>
        <begin position="695"/>
        <end position="705"/>
    </location>
</feature>
<feature type="compositionally biased region" description="Polar residues" evidence="2">
    <location>
        <begin position="587"/>
        <end position="601"/>
    </location>
</feature>
<feature type="coiled-coil region" evidence="1">
    <location>
        <begin position="360"/>
        <end position="429"/>
    </location>
</feature>
<evidence type="ECO:0000256" key="1">
    <source>
        <dbReference type="SAM" id="Coils"/>
    </source>
</evidence>
<feature type="compositionally biased region" description="Low complexity" evidence="2">
    <location>
        <begin position="80"/>
        <end position="97"/>
    </location>
</feature>
<feature type="compositionally biased region" description="Pro residues" evidence="2">
    <location>
        <begin position="653"/>
        <end position="665"/>
    </location>
</feature>
<name>A0ABR3EU33_9AGAR</name>
<evidence type="ECO:0000256" key="2">
    <source>
        <dbReference type="SAM" id="MobiDB-lite"/>
    </source>
</evidence>
<keyword evidence="4" id="KW-1185">Reference proteome</keyword>
<feature type="compositionally biased region" description="Polar residues" evidence="2">
    <location>
        <begin position="529"/>
        <end position="545"/>
    </location>
</feature>
<feature type="region of interest" description="Disordered" evidence="2">
    <location>
        <begin position="529"/>
        <end position="746"/>
    </location>
</feature>
<dbReference type="PANTHER" id="PTHR23159:SF31">
    <property type="entry name" value="CENTROSOME-ASSOCIATED PROTEIN CEP250 ISOFORM X1"/>
    <property type="match status" value="1"/>
</dbReference>
<feature type="compositionally biased region" description="Basic and acidic residues" evidence="2">
    <location>
        <begin position="12"/>
        <end position="24"/>
    </location>
</feature>
<sequence length="782" mass="86770">MNSIPQTDVDDAGAKSKFLEEYTRQPTEEEIMRWHAEVREKPEELADTTTYECLLRLYASGRETKDTEFTSLLARVYGVSEPADPSSSSSASKQRSSQPPPPNVQPSNSATTTTCTPETFSSASASTTAVEDVGVSTQRVEKPYCPRNQAQPRTIPKKRPPGKEERTRKLESQLQEATKLTGDTQTMLEDVRAQLEAMKIDRDQYKAKLDDEITRNTELYQQLEGSRREKGDIRRSNTRLEEQVKALEVDIRKLRGCEGKVTELEALVERQREELRRTTKRLEDAQKVTSSELETSIRERELAKVELEKCKRERDMMKAGLERESAEHQEIRRQWDAGSKAVRDAIAIYQADASKWGKERKTLDTANKDQEATIRELQERAKVHRDENTRLERSIEALKGENEHIRESQNELQKKVVTSEADVKKLSEQLELRETELTMAKAAVTAEHEIVEQSDHATQRLQAKMDEQNSRLDVIHAKTEQLALRFANVRNSYAEEKVSKEEILAMCDRLGPWLVCVSEMVAATKRLENSVSTKSTEPTERLSQIASGSKPSSSSTPPVTSATASATPSSDLTSSTSTQKPCAPQTGAPSTSSKFTASVSVRDSAEPVPLTGLARRPPAPSLSSSKLIPSTAASEASIAPFPSTEIASRPSPSSSPPSNPIPTPGPRADASRISVPDSSDVPDEPDSQRKREGQGKSTTKGTQSARLVFASSRGGDVPGSPLPRSKLTMKVKKPPVSRLASNDYDEPEPECIYFSLASGERSRKRRRVEEDSPVRRKLGGIR</sequence>
<feature type="compositionally biased region" description="Low complexity" evidence="2">
    <location>
        <begin position="613"/>
        <end position="625"/>
    </location>
</feature>
<evidence type="ECO:0000313" key="3">
    <source>
        <dbReference type="EMBL" id="KAL0566306.1"/>
    </source>
</evidence>
<proteinExistence type="predicted"/>
<protein>
    <submittedName>
        <fullName evidence="3">Uncharacterized protein</fullName>
    </submittedName>
</protein>
<feature type="region of interest" description="Disordered" evidence="2">
    <location>
        <begin position="1"/>
        <end position="24"/>
    </location>
</feature>